<feature type="compositionally biased region" description="Polar residues" evidence="1">
    <location>
        <begin position="183"/>
        <end position="197"/>
    </location>
</feature>
<evidence type="ECO:0000256" key="1">
    <source>
        <dbReference type="SAM" id="MobiDB-lite"/>
    </source>
</evidence>
<name>A0ABS8VHJ4_DATST</name>
<feature type="compositionally biased region" description="Polar residues" evidence="1">
    <location>
        <begin position="129"/>
        <end position="148"/>
    </location>
</feature>
<feature type="non-terminal residue" evidence="2">
    <location>
        <position position="1"/>
    </location>
</feature>
<sequence>WHAAGTQRCTPWSLEPHCRGTLPTLARAVLGGTLLPWHVPTCGWAVWTSSCRRLACLFRLQDSTSPTHGLAPQKSSKPTQQRLIMLHITRETGIGNAHDIGGRMNPSGHQIKPPPSFHSEVSALNARSSDALVSQGPLSSTTRVSTSHCPFPSTSRTFSSTSEGFGRPKASFARRGQGDLHTDMSNCSSSSKPPLGG</sequence>
<organism evidence="2 3">
    <name type="scientific">Datura stramonium</name>
    <name type="common">Jimsonweed</name>
    <name type="synonym">Common thornapple</name>
    <dbReference type="NCBI Taxonomy" id="4076"/>
    <lineage>
        <taxon>Eukaryota</taxon>
        <taxon>Viridiplantae</taxon>
        <taxon>Streptophyta</taxon>
        <taxon>Embryophyta</taxon>
        <taxon>Tracheophyta</taxon>
        <taxon>Spermatophyta</taxon>
        <taxon>Magnoliopsida</taxon>
        <taxon>eudicotyledons</taxon>
        <taxon>Gunneridae</taxon>
        <taxon>Pentapetalae</taxon>
        <taxon>asterids</taxon>
        <taxon>lamiids</taxon>
        <taxon>Solanales</taxon>
        <taxon>Solanaceae</taxon>
        <taxon>Solanoideae</taxon>
        <taxon>Datureae</taxon>
        <taxon>Datura</taxon>
    </lineage>
</organism>
<feature type="compositionally biased region" description="Low complexity" evidence="1">
    <location>
        <begin position="150"/>
        <end position="162"/>
    </location>
</feature>
<evidence type="ECO:0000313" key="3">
    <source>
        <dbReference type="Proteomes" id="UP000823775"/>
    </source>
</evidence>
<comment type="caution">
    <text evidence="2">The sequence shown here is derived from an EMBL/GenBank/DDBJ whole genome shotgun (WGS) entry which is preliminary data.</text>
</comment>
<dbReference type="Proteomes" id="UP000823775">
    <property type="component" value="Unassembled WGS sequence"/>
</dbReference>
<protein>
    <submittedName>
        <fullName evidence="2">Uncharacterized protein</fullName>
    </submittedName>
</protein>
<dbReference type="EMBL" id="JACEIK010004447">
    <property type="protein sequence ID" value="MCD9645489.1"/>
    <property type="molecule type" value="Genomic_DNA"/>
</dbReference>
<accession>A0ABS8VHJ4</accession>
<gene>
    <name evidence="2" type="ORF">HAX54_034450</name>
</gene>
<reference evidence="2 3" key="1">
    <citation type="journal article" date="2021" name="BMC Genomics">
        <title>Datura genome reveals duplications of psychoactive alkaloid biosynthetic genes and high mutation rate following tissue culture.</title>
        <authorList>
            <person name="Rajewski A."/>
            <person name="Carter-House D."/>
            <person name="Stajich J."/>
            <person name="Litt A."/>
        </authorList>
    </citation>
    <scope>NUCLEOTIDE SEQUENCE [LARGE SCALE GENOMIC DNA]</scope>
    <source>
        <strain evidence="2">AR-01</strain>
    </source>
</reference>
<evidence type="ECO:0000313" key="2">
    <source>
        <dbReference type="EMBL" id="MCD9645489.1"/>
    </source>
</evidence>
<proteinExistence type="predicted"/>
<keyword evidence="3" id="KW-1185">Reference proteome</keyword>
<feature type="region of interest" description="Disordered" evidence="1">
    <location>
        <begin position="129"/>
        <end position="197"/>
    </location>
</feature>